<dbReference type="InterPro" id="IPR001680">
    <property type="entry name" value="WD40_rpt"/>
</dbReference>
<evidence type="ECO:0000313" key="5">
    <source>
        <dbReference type="Proteomes" id="UP000053558"/>
    </source>
</evidence>
<dbReference type="PROSITE" id="PS50294">
    <property type="entry name" value="WD_REPEATS_REGION"/>
    <property type="match status" value="4"/>
</dbReference>
<evidence type="ECO:0000313" key="4">
    <source>
        <dbReference type="EMBL" id="EIW77336.1"/>
    </source>
</evidence>
<dbReference type="GO" id="GO:0008233">
    <property type="term" value="F:peptidase activity"/>
    <property type="evidence" value="ECO:0007669"/>
    <property type="project" value="UniProtKB-KW"/>
</dbReference>
<dbReference type="SUPFAM" id="SSF50998">
    <property type="entry name" value="Quinoprotein alcohol dehydrogenase-like"/>
    <property type="match status" value="1"/>
</dbReference>
<dbReference type="EMBL" id="JH711584">
    <property type="protein sequence ID" value="EIW77336.1"/>
    <property type="molecule type" value="Genomic_DNA"/>
</dbReference>
<keyword evidence="2" id="KW-0677">Repeat</keyword>
<organism evidence="4 5">
    <name type="scientific">Coniophora puteana (strain RWD-64-598)</name>
    <name type="common">Brown rot fungus</name>
    <dbReference type="NCBI Taxonomy" id="741705"/>
    <lineage>
        <taxon>Eukaryota</taxon>
        <taxon>Fungi</taxon>
        <taxon>Dikarya</taxon>
        <taxon>Basidiomycota</taxon>
        <taxon>Agaricomycotina</taxon>
        <taxon>Agaricomycetes</taxon>
        <taxon>Agaricomycetidae</taxon>
        <taxon>Boletales</taxon>
        <taxon>Coniophorineae</taxon>
        <taxon>Coniophoraceae</taxon>
        <taxon>Coniophora</taxon>
    </lineage>
</organism>
<feature type="repeat" description="WD" evidence="3">
    <location>
        <begin position="127"/>
        <end position="168"/>
    </location>
</feature>
<keyword evidence="5" id="KW-1185">Reference proteome</keyword>
<dbReference type="GO" id="GO:1990234">
    <property type="term" value="C:transferase complex"/>
    <property type="evidence" value="ECO:0007669"/>
    <property type="project" value="UniProtKB-ARBA"/>
</dbReference>
<dbReference type="CDD" id="cd00200">
    <property type="entry name" value="WD40"/>
    <property type="match status" value="1"/>
</dbReference>
<dbReference type="Pfam" id="PF00400">
    <property type="entry name" value="WD40"/>
    <property type="match status" value="7"/>
</dbReference>
<gene>
    <name evidence="4" type="ORF">CONPUDRAFT_16281</name>
</gene>
<dbReference type="AlphaFoldDB" id="A0A5M3MEA3"/>
<dbReference type="InterPro" id="IPR020472">
    <property type="entry name" value="WD40_PAC1"/>
</dbReference>
<dbReference type="Gene3D" id="2.130.10.10">
    <property type="entry name" value="YVTN repeat-like/Quinoprotein amine dehydrogenase"/>
    <property type="match status" value="3"/>
</dbReference>
<feature type="non-terminal residue" evidence="4">
    <location>
        <position position="1"/>
    </location>
</feature>
<dbReference type="GeneID" id="19204783"/>
<proteinExistence type="predicted"/>
<feature type="repeat" description="WD" evidence="3">
    <location>
        <begin position="1"/>
        <end position="40"/>
    </location>
</feature>
<feature type="repeat" description="WD" evidence="3">
    <location>
        <begin position="43"/>
        <end position="84"/>
    </location>
</feature>
<evidence type="ECO:0000256" key="1">
    <source>
        <dbReference type="ARBA" id="ARBA00022574"/>
    </source>
</evidence>
<dbReference type="GO" id="GO:0006508">
    <property type="term" value="P:proteolysis"/>
    <property type="evidence" value="ECO:0007669"/>
    <property type="project" value="UniProtKB-KW"/>
</dbReference>
<name>A0A5M3MEA3_CONPW</name>
<keyword evidence="1 3" id="KW-0853">WD repeat</keyword>
<comment type="caution">
    <text evidence="4">The sequence shown here is derived from an EMBL/GenBank/DDBJ whole genome shotgun (WGS) entry which is preliminary data.</text>
</comment>
<feature type="repeat" description="WD" evidence="3">
    <location>
        <begin position="307"/>
        <end position="342"/>
    </location>
</feature>
<dbReference type="InterPro" id="IPR011047">
    <property type="entry name" value="Quinoprotein_ADH-like_sf"/>
</dbReference>
<dbReference type="PANTHER" id="PTHR22847:SF637">
    <property type="entry name" value="WD REPEAT DOMAIN 5B"/>
    <property type="match status" value="1"/>
</dbReference>
<dbReference type="SUPFAM" id="SSF50978">
    <property type="entry name" value="WD40 repeat-like"/>
    <property type="match status" value="1"/>
</dbReference>
<accession>A0A5M3MEA3</accession>
<feature type="non-terminal residue" evidence="4">
    <location>
        <position position="493"/>
    </location>
</feature>
<dbReference type="KEGG" id="cput:CONPUDRAFT_16281"/>
<keyword evidence="4" id="KW-0378">Hydrolase</keyword>
<dbReference type="InterPro" id="IPR015943">
    <property type="entry name" value="WD40/YVTN_repeat-like_dom_sf"/>
</dbReference>
<dbReference type="SMART" id="SM00320">
    <property type="entry name" value="WD40"/>
    <property type="match status" value="10"/>
</dbReference>
<dbReference type="InterPro" id="IPR036322">
    <property type="entry name" value="WD40_repeat_dom_sf"/>
</dbReference>
<sequence>GHTDHITAIEYSPDGRLIATASLDNTVRLWGPVTGQALQRIDIPGHTGKITAIEYSPDGRLIATASEDASVRLWDPQTGQQLQMIEILWPAHSLAFSPSGLHLATICAEGTPTDAPVGKVMLWEIKEDGHTGKITAIEYSPNGRLIATASEDASVRLWDPHTGQQVQMIETHWPAHSLAFSPSGLQLATICAEGTLANVMVWETDEDVLHASLRGSEDSAANPCFSQDGKWLIHTSGTKPMCAWDTSTGKLVLGPLRSNFRGDTGITAAACSPGKDRIACTGSSNHIHVWNTNTQEIKRPLTTRAVVHSIVWFPDGQRFITSSKDDDYIRTWDAQTGEQVRKYLFRGDNITAIEYSPDGRLIATASLDDTVRLWDSVTGQALQKIDIPSRPMSLAFSPTSRKLATICYGTTEGTTVLVWDVREDRSGTTFVQHPSTVLDVAFSPDGDQFASITTNDGILVCSTSSMDVISKVSYTASDLDGAIHSISFSPDGR</sequence>
<evidence type="ECO:0000256" key="2">
    <source>
        <dbReference type="ARBA" id="ARBA00022737"/>
    </source>
</evidence>
<dbReference type="OrthoDB" id="5240432at2759"/>
<keyword evidence="4" id="KW-0645">Protease</keyword>
<protein>
    <submittedName>
        <fullName evidence="4">Tricorn protease domain 2-containing protein</fullName>
    </submittedName>
</protein>
<evidence type="ECO:0000256" key="3">
    <source>
        <dbReference type="PROSITE-ProRule" id="PRU00221"/>
    </source>
</evidence>
<dbReference type="PANTHER" id="PTHR22847">
    <property type="entry name" value="WD40 REPEAT PROTEIN"/>
    <property type="match status" value="1"/>
</dbReference>
<reference evidence="5" key="1">
    <citation type="journal article" date="2012" name="Science">
        <title>The Paleozoic origin of enzymatic lignin decomposition reconstructed from 31 fungal genomes.</title>
        <authorList>
            <person name="Floudas D."/>
            <person name="Binder M."/>
            <person name="Riley R."/>
            <person name="Barry K."/>
            <person name="Blanchette R.A."/>
            <person name="Henrissat B."/>
            <person name="Martinez A.T."/>
            <person name="Otillar R."/>
            <person name="Spatafora J.W."/>
            <person name="Yadav J.S."/>
            <person name="Aerts A."/>
            <person name="Benoit I."/>
            <person name="Boyd A."/>
            <person name="Carlson A."/>
            <person name="Copeland A."/>
            <person name="Coutinho P.M."/>
            <person name="de Vries R.P."/>
            <person name="Ferreira P."/>
            <person name="Findley K."/>
            <person name="Foster B."/>
            <person name="Gaskell J."/>
            <person name="Glotzer D."/>
            <person name="Gorecki P."/>
            <person name="Heitman J."/>
            <person name="Hesse C."/>
            <person name="Hori C."/>
            <person name="Igarashi K."/>
            <person name="Jurgens J.A."/>
            <person name="Kallen N."/>
            <person name="Kersten P."/>
            <person name="Kohler A."/>
            <person name="Kuees U."/>
            <person name="Kumar T.K.A."/>
            <person name="Kuo A."/>
            <person name="LaButti K."/>
            <person name="Larrondo L.F."/>
            <person name="Lindquist E."/>
            <person name="Ling A."/>
            <person name="Lombard V."/>
            <person name="Lucas S."/>
            <person name="Lundell T."/>
            <person name="Martin R."/>
            <person name="McLaughlin D.J."/>
            <person name="Morgenstern I."/>
            <person name="Morin E."/>
            <person name="Murat C."/>
            <person name="Nagy L.G."/>
            <person name="Nolan M."/>
            <person name="Ohm R.A."/>
            <person name="Patyshakuliyeva A."/>
            <person name="Rokas A."/>
            <person name="Ruiz-Duenas F.J."/>
            <person name="Sabat G."/>
            <person name="Salamov A."/>
            <person name="Samejima M."/>
            <person name="Schmutz J."/>
            <person name="Slot J.C."/>
            <person name="St John F."/>
            <person name="Stenlid J."/>
            <person name="Sun H."/>
            <person name="Sun S."/>
            <person name="Syed K."/>
            <person name="Tsang A."/>
            <person name="Wiebenga A."/>
            <person name="Young D."/>
            <person name="Pisabarro A."/>
            <person name="Eastwood D.C."/>
            <person name="Martin F."/>
            <person name="Cullen D."/>
            <person name="Grigoriev I.V."/>
            <person name="Hibbett D.S."/>
        </authorList>
    </citation>
    <scope>NUCLEOTIDE SEQUENCE [LARGE SCALE GENOMIC DNA]</scope>
    <source>
        <strain evidence="5">RWD-64-598 SS2</strain>
    </source>
</reference>
<dbReference type="PROSITE" id="PS50082">
    <property type="entry name" value="WD_REPEATS_2"/>
    <property type="match status" value="5"/>
</dbReference>
<dbReference type="Proteomes" id="UP000053558">
    <property type="component" value="Unassembled WGS sequence"/>
</dbReference>
<dbReference type="RefSeq" id="XP_007772342.1">
    <property type="nucleotide sequence ID" value="XM_007774152.1"/>
</dbReference>
<feature type="repeat" description="WD" evidence="3">
    <location>
        <begin position="343"/>
        <end position="384"/>
    </location>
</feature>
<dbReference type="PRINTS" id="PR00320">
    <property type="entry name" value="GPROTEINBRPT"/>
</dbReference>